<dbReference type="Gene3D" id="3.40.50.620">
    <property type="entry name" value="HUPs"/>
    <property type="match status" value="1"/>
</dbReference>
<dbReference type="SUPFAM" id="SSF52374">
    <property type="entry name" value="Nucleotidylyl transferase"/>
    <property type="match status" value="1"/>
</dbReference>
<dbReference type="AlphaFoldDB" id="B9AGN5"/>
<proteinExistence type="predicted"/>
<name>B9AGN5_METSM</name>
<dbReference type="NCBIfam" id="TIGR00125">
    <property type="entry name" value="cyt_tran_rel"/>
    <property type="match status" value="1"/>
</dbReference>
<dbReference type="PATRIC" id="fig|483214.13.peg.1482"/>
<reference evidence="2 3" key="2">
    <citation type="submission" date="2008-11" db="EMBL/GenBank/DDBJ databases">
        <title>Draft genome sequence of Methanobrevibacter smithii (DSM 2375).</title>
        <authorList>
            <person name="Sudarsanam P."/>
            <person name="Ley R."/>
            <person name="Guruge J."/>
            <person name="Turnbaugh P.J."/>
            <person name="Mahowald M."/>
            <person name="Liep D."/>
            <person name="Gordon J."/>
        </authorList>
    </citation>
    <scope>NUCLEOTIDE SEQUENCE [LARGE SCALE GENOMIC DNA]</scope>
    <source>
        <strain evidence="2 3">DSM 2375</strain>
    </source>
</reference>
<dbReference type="HOGENOM" id="CLU_051457_0_0_2"/>
<feature type="domain" description="Putative cytidyltransferase-related C-terminal region" evidence="1">
    <location>
        <begin position="175"/>
        <end position="300"/>
    </location>
</feature>
<evidence type="ECO:0000313" key="3">
    <source>
        <dbReference type="Proteomes" id="UP000003489"/>
    </source>
</evidence>
<dbReference type="Proteomes" id="UP000003489">
    <property type="component" value="Unassembled WGS sequence"/>
</dbReference>
<dbReference type="GO" id="GO:0016740">
    <property type="term" value="F:transferase activity"/>
    <property type="evidence" value="ECO:0007669"/>
    <property type="project" value="UniProtKB-KW"/>
</dbReference>
<dbReference type="InterPro" id="IPR032266">
    <property type="entry name" value="HIGH_NTase1_ass"/>
</dbReference>
<gene>
    <name evidence="2" type="ORF">METSMIALI_01541</name>
</gene>
<dbReference type="Pfam" id="PF16581">
    <property type="entry name" value="HIGH_NTase1_ass"/>
    <property type="match status" value="1"/>
</dbReference>
<keyword evidence="2" id="KW-0808">Transferase</keyword>
<dbReference type="InterPro" id="IPR004821">
    <property type="entry name" value="Cyt_trans-like"/>
</dbReference>
<dbReference type="InterPro" id="IPR014729">
    <property type="entry name" value="Rossmann-like_a/b/a_fold"/>
</dbReference>
<organism evidence="2 3">
    <name type="scientific">Methanobrevibacter smithii DSM 2375</name>
    <dbReference type="NCBI Taxonomy" id="483214"/>
    <lineage>
        <taxon>Archaea</taxon>
        <taxon>Methanobacteriati</taxon>
        <taxon>Methanobacteriota</taxon>
        <taxon>Methanomada group</taxon>
        <taxon>Methanobacteria</taxon>
        <taxon>Methanobacteriales</taxon>
        <taxon>Methanobacteriaceae</taxon>
        <taxon>Methanobrevibacter</taxon>
    </lineage>
</organism>
<evidence type="ECO:0000259" key="1">
    <source>
        <dbReference type="Pfam" id="PF16581"/>
    </source>
</evidence>
<dbReference type="EMBL" id="ABYW01000013">
    <property type="protein sequence ID" value="EEE42625.1"/>
    <property type="molecule type" value="Genomic_DNA"/>
</dbReference>
<reference evidence="2 3" key="1">
    <citation type="submission" date="2008-10" db="EMBL/GenBank/DDBJ databases">
        <authorList>
            <person name="Fulton L."/>
            <person name="Clifton S."/>
            <person name="Fulton B."/>
            <person name="Xu J."/>
            <person name="Minx P."/>
            <person name="Pepin K.H."/>
            <person name="Johnson M."/>
            <person name="Bhonagiri V."/>
            <person name="Nash W.E."/>
            <person name="Mardis E.R."/>
            <person name="Wilson R.K."/>
        </authorList>
    </citation>
    <scope>NUCLEOTIDE SEQUENCE [LARGE SCALE GENOMIC DNA]</scope>
    <source>
        <strain evidence="2 3">DSM 2375</strain>
    </source>
</reference>
<evidence type="ECO:0000313" key="2">
    <source>
        <dbReference type="EMBL" id="EEE42625.1"/>
    </source>
</evidence>
<comment type="caution">
    <text evidence="2">The sequence shown here is derived from an EMBL/GenBank/DDBJ whole genome shotgun (WGS) entry which is preliminary data.</text>
</comment>
<accession>B9AGN5</accession>
<protein>
    <submittedName>
        <fullName evidence="2">Cytidyltransferase-related domain protein</fullName>
    </submittedName>
</protein>
<sequence>MVNPINFFFFLVLKLIAISADFDPVHKGHEKLIKEGRKLADEKQKKLVVYLNKGYSANHGPFFVNFEARRDMALALGADEVKSFEGLHHRLVLSYSVPIRLNKMYEDGATDYITSAHISLDEIKNKAQKFVKQGNFVGMPKNYPNRNEIRWYALNEFLGSPLEYHVIPEFNKEKYSGRKIRKSILDNDMTIPKETRKLLPKTTIEILEDEIAAGRIPGERNWAEIYKRMNTYSRGNLEKIAYLNGNTINEIIKRRVYRDPESIWAVFRRANYGPVMTRLAVSAIEEEVTKKEVMDLMKSYEAKGVIPEGQKVQRVIDRAWYVANEGEKGVSAKEANETFRNKNIKVDTPPLNIHAGLNLTKFETKIVSEGLNADLYIDKDNKISVQLKADGKKIKTNLRLPAKEVTYLRYIMDSNFIPTTAHIKKDKKGYKVDITIG</sequence>